<evidence type="ECO:0000256" key="4">
    <source>
        <dbReference type="RuleBase" id="RU000363"/>
    </source>
</evidence>
<organism evidence="6">
    <name type="scientific">uncultured bacterium LAB20</name>
    <dbReference type="NCBI Taxonomy" id="1204709"/>
    <lineage>
        <taxon>Bacteria</taxon>
        <taxon>environmental samples</taxon>
    </lineage>
</organism>
<dbReference type="PANTHER" id="PTHR43391">
    <property type="entry name" value="RETINOL DEHYDROGENASE-RELATED"/>
    <property type="match status" value="1"/>
</dbReference>
<accession>M4PZC0</accession>
<feature type="domain" description="Ketoreductase" evidence="5">
    <location>
        <begin position="1"/>
        <end position="182"/>
    </location>
</feature>
<proteinExistence type="inferred from homology"/>
<dbReference type="EMBL" id="JX163906">
    <property type="protein sequence ID" value="AGH13485.1"/>
    <property type="molecule type" value="Genomic_DNA"/>
</dbReference>
<sequence>MVALITGGSSGMGLEYARQLAERGYDLILVSNRAEELSSAREELLAAHAVSVTTRFQDLGTADAADLLYAWCTDELKVLPDVVVNNAGFFFFKELETADLDRVQAMLNLHVTTITRTCLLFGEAMKRRGSGRLLVMSSMAARIPAPGITIYSATKAYLQSFGRSLSFELKPYGVSVTTVCPAAVATPLYRLSEKLMRVGVRTGLIRTPRSLVRRALRGMFRGRRLVAPGLMNVLLPPAIVLLPGPVEAALWKRLK</sequence>
<name>M4PZC0_9BACT</name>
<dbReference type="InterPro" id="IPR057326">
    <property type="entry name" value="KR_dom"/>
</dbReference>
<dbReference type="PANTHER" id="PTHR43391:SF14">
    <property type="entry name" value="DEHYDROGENASE_REDUCTASE SDR FAMILY PROTEIN 7-LIKE"/>
    <property type="match status" value="1"/>
</dbReference>
<evidence type="ECO:0000259" key="5">
    <source>
        <dbReference type="SMART" id="SM00822"/>
    </source>
</evidence>
<dbReference type="AlphaFoldDB" id="M4PZC0"/>
<dbReference type="SMART" id="SM00822">
    <property type="entry name" value="PKS_KR"/>
    <property type="match status" value="1"/>
</dbReference>
<dbReference type="InterPro" id="IPR020904">
    <property type="entry name" value="Sc_DH/Rdtase_CS"/>
</dbReference>
<evidence type="ECO:0000256" key="3">
    <source>
        <dbReference type="ARBA" id="ARBA00023002"/>
    </source>
</evidence>
<dbReference type="InterPro" id="IPR002347">
    <property type="entry name" value="SDR_fam"/>
</dbReference>
<keyword evidence="3" id="KW-0560">Oxidoreductase</keyword>
<dbReference type="PIRSF" id="PIRSF000126">
    <property type="entry name" value="11-beta-HSD1"/>
    <property type="match status" value="1"/>
</dbReference>
<evidence type="ECO:0000313" key="6">
    <source>
        <dbReference type="EMBL" id="AGH13485.1"/>
    </source>
</evidence>
<dbReference type="InterPro" id="IPR036291">
    <property type="entry name" value="NAD(P)-bd_dom_sf"/>
</dbReference>
<comment type="similarity">
    <text evidence="1 4">Belongs to the short-chain dehydrogenases/reductases (SDR) family.</text>
</comment>
<dbReference type="Pfam" id="PF00106">
    <property type="entry name" value="adh_short"/>
    <property type="match status" value="1"/>
</dbReference>
<dbReference type="Gene3D" id="3.40.50.720">
    <property type="entry name" value="NAD(P)-binding Rossmann-like Domain"/>
    <property type="match status" value="1"/>
</dbReference>
<dbReference type="CDD" id="cd05233">
    <property type="entry name" value="SDR_c"/>
    <property type="match status" value="1"/>
</dbReference>
<protein>
    <submittedName>
        <fullName evidence="6">Hydroxysteroid dehydrogenase 12</fullName>
    </submittedName>
</protein>
<dbReference type="GO" id="GO:0016491">
    <property type="term" value="F:oxidoreductase activity"/>
    <property type="evidence" value="ECO:0007669"/>
    <property type="project" value="UniProtKB-KW"/>
</dbReference>
<reference evidence="6" key="1">
    <citation type="journal article" date="2012" name="Biotechnol. Biofuels">
        <title>Microbial ?-glucosidases from cow rumen metagenome enhance the saccharification of lignocellulose in combination with commercial cellulase cocktail.</title>
        <authorList>
            <person name="Del Pozo M.V."/>
            <person name="Fernandez-Arrojo L."/>
            <person name="Gil-Martinez J."/>
            <person name="Montesinos A."/>
            <person name="Chernikova T.N."/>
            <person name="Nechitaylo T.Y."/>
            <person name="Waliszek A."/>
            <person name="Tortajada M."/>
            <person name="Rojas A."/>
            <person name="Huws S.A."/>
            <person name="Golyshina O.V."/>
            <person name="Newbold C.J."/>
            <person name="Polaina J."/>
            <person name="Ferrer M."/>
            <person name="Golyshin P.N."/>
        </authorList>
    </citation>
    <scope>NUCLEOTIDE SEQUENCE</scope>
</reference>
<keyword evidence="2" id="KW-0521">NADP</keyword>
<dbReference type="GO" id="GO:0005829">
    <property type="term" value="C:cytosol"/>
    <property type="evidence" value="ECO:0007669"/>
    <property type="project" value="TreeGrafter"/>
</dbReference>
<dbReference type="PROSITE" id="PS00061">
    <property type="entry name" value="ADH_SHORT"/>
    <property type="match status" value="1"/>
</dbReference>
<evidence type="ECO:0000256" key="1">
    <source>
        <dbReference type="ARBA" id="ARBA00006484"/>
    </source>
</evidence>
<evidence type="ECO:0000256" key="2">
    <source>
        <dbReference type="ARBA" id="ARBA00022857"/>
    </source>
</evidence>
<dbReference type="PRINTS" id="PR00080">
    <property type="entry name" value="SDRFAMILY"/>
</dbReference>
<dbReference type="PRINTS" id="PR00081">
    <property type="entry name" value="GDHRDH"/>
</dbReference>
<dbReference type="SUPFAM" id="SSF51735">
    <property type="entry name" value="NAD(P)-binding Rossmann-fold domains"/>
    <property type="match status" value="1"/>
</dbReference>